<dbReference type="Pfam" id="PF04014">
    <property type="entry name" value="MazE_antitoxin"/>
    <property type="match status" value="1"/>
</dbReference>
<accession>A0A521G3Z1</accession>
<evidence type="ECO:0000313" key="3">
    <source>
        <dbReference type="Proteomes" id="UP000316238"/>
    </source>
</evidence>
<proteinExistence type="predicted"/>
<organism evidence="2 3">
    <name type="scientific">Candidatus Electronema aureum</name>
    <dbReference type="NCBI Taxonomy" id="2005002"/>
    <lineage>
        <taxon>Bacteria</taxon>
        <taxon>Pseudomonadati</taxon>
        <taxon>Thermodesulfobacteriota</taxon>
        <taxon>Desulfobulbia</taxon>
        <taxon>Desulfobulbales</taxon>
        <taxon>Desulfobulbaceae</taxon>
        <taxon>Candidatus Electronema</taxon>
    </lineage>
</organism>
<sequence length="84" mass="9734">MATLIRIGNSHGVRIPKAIIEQAHLQHSELQFKVVDDGLLIQPVRKPRQGWKEQFDQALRCQEASATDQEWLDAPLTTDEDWEW</sequence>
<dbReference type="SUPFAM" id="SSF89447">
    <property type="entry name" value="AbrB/MazE/MraZ-like"/>
    <property type="match status" value="1"/>
</dbReference>
<dbReference type="SMART" id="SM00966">
    <property type="entry name" value="SpoVT_AbrB"/>
    <property type="match status" value="1"/>
</dbReference>
<reference evidence="2" key="1">
    <citation type="submission" date="2017-07" db="EMBL/GenBank/DDBJ databases">
        <title>The cable genome - Insights into the physiology and evolution of filamentous bacteria capable of sulfide oxidation via long distance electron transfer.</title>
        <authorList>
            <person name="Thorup C."/>
            <person name="Bjerg J.T."/>
            <person name="Schreiber L."/>
            <person name="Nielsen L.P."/>
            <person name="Kjeldsen K.U."/>
            <person name="Boesen T."/>
            <person name="Boggild A."/>
            <person name="Meysman F."/>
            <person name="Geelhoed J."/>
            <person name="Schramm A."/>
        </authorList>
    </citation>
    <scope>NUCLEOTIDE SEQUENCE [LARGE SCALE GENOMIC DNA]</scope>
    <source>
        <strain evidence="2">GS</strain>
    </source>
</reference>
<keyword evidence="3" id="KW-1185">Reference proteome</keyword>
<evidence type="ECO:0000259" key="1">
    <source>
        <dbReference type="SMART" id="SM00966"/>
    </source>
</evidence>
<comment type="caution">
    <text evidence="2">The sequence shown here is derived from an EMBL/GenBank/DDBJ whole genome shotgun (WGS) entry which is preliminary data.</text>
</comment>
<dbReference type="GO" id="GO:0003677">
    <property type="term" value="F:DNA binding"/>
    <property type="evidence" value="ECO:0007669"/>
    <property type="project" value="InterPro"/>
</dbReference>
<dbReference type="Gene3D" id="2.10.260.10">
    <property type="match status" value="1"/>
</dbReference>
<protein>
    <submittedName>
        <fullName evidence="2">Antitoxin MazE</fullName>
    </submittedName>
</protein>
<dbReference type="Proteomes" id="UP000316238">
    <property type="component" value="Unassembled WGS sequence"/>
</dbReference>
<dbReference type="InterPro" id="IPR007159">
    <property type="entry name" value="SpoVT-AbrB_dom"/>
</dbReference>
<dbReference type="EMBL" id="NQJD01000004">
    <property type="protein sequence ID" value="TAA75727.1"/>
    <property type="molecule type" value="Genomic_DNA"/>
</dbReference>
<evidence type="ECO:0000313" key="2">
    <source>
        <dbReference type="EMBL" id="TAA75727.1"/>
    </source>
</evidence>
<dbReference type="AlphaFoldDB" id="A0A521G3Z1"/>
<name>A0A521G3Z1_9BACT</name>
<gene>
    <name evidence="2" type="ORF">CDV28_10469</name>
</gene>
<feature type="domain" description="SpoVT-AbrB" evidence="1">
    <location>
        <begin position="5"/>
        <end position="49"/>
    </location>
</feature>
<dbReference type="InterPro" id="IPR037914">
    <property type="entry name" value="SpoVT-AbrB_sf"/>
</dbReference>